<reference evidence="7 8" key="1">
    <citation type="journal article" date="2016" name="Nat. Commun.">
        <title>Thousands of microbial genomes shed light on interconnected biogeochemical processes in an aquifer system.</title>
        <authorList>
            <person name="Anantharaman K."/>
            <person name="Brown C.T."/>
            <person name="Hug L.A."/>
            <person name="Sharon I."/>
            <person name="Castelle C.J."/>
            <person name="Probst A.J."/>
            <person name="Thomas B.C."/>
            <person name="Singh A."/>
            <person name="Wilkins M.J."/>
            <person name="Karaoz U."/>
            <person name="Brodie E.L."/>
            <person name="Williams K.H."/>
            <person name="Hubbard S.S."/>
            <person name="Banfield J.F."/>
        </authorList>
    </citation>
    <scope>NUCLEOTIDE SEQUENCE [LARGE SCALE GENOMIC DNA]</scope>
</reference>
<evidence type="ECO:0000256" key="5">
    <source>
        <dbReference type="ARBA" id="ARBA00023136"/>
    </source>
</evidence>
<dbReference type="STRING" id="1817832.A3J48_00780"/>
<keyword evidence="2" id="KW-0813">Transport</keyword>
<dbReference type="PANTHER" id="PTHR11910">
    <property type="entry name" value="ATP SYNTHASE DELTA CHAIN"/>
    <property type="match status" value="1"/>
</dbReference>
<evidence type="ECO:0000256" key="6">
    <source>
        <dbReference type="ARBA" id="ARBA00023310"/>
    </source>
</evidence>
<sequence length="130" mass="14546">MRDKASQYAKSLHTALEEAGGANMHIILDEFVQILARRGQFGIYSKIEAELEKLFLKDAGIRQAELFLARDLSVSKPILEKIKELLGGKVEFVKKVDKNLIGGFWVLMGDTLIDGSVRGQLEELSNQLRS</sequence>
<keyword evidence="3" id="KW-0375">Hydrogen ion transport</keyword>
<evidence type="ECO:0000256" key="4">
    <source>
        <dbReference type="ARBA" id="ARBA00023065"/>
    </source>
</evidence>
<gene>
    <name evidence="7" type="ORF">A3J48_00780</name>
</gene>
<accession>A0A1F5P8J6</accession>
<organism evidence="7 8">
    <name type="scientific">Candidatus Doudnabacteria bacterium RIFCSPHIGHO2_02_FULL_46_11</name>
    <dbReference type="NCBI Taxonomy" id="1817832"/>
    <lineage>
        <taxon>Bacteria</taxon>
        <taxon>Candidatus Doudnaibacteriota</taxon>
    </lineage>
</organism>
<dbReference type="Proteomes" id="UP000176786">
    <property type="component" value="Unassembled WGS sequence"/>
</dbReference>
<dbReference type="AlphaFoldDB" id="A0A1F5P8J6"/>
<keyword evidence="5" id="KW-0472">Membrane</keyword>
<dbReference type="EMBL" id="MFES01000006">
    <property type="protein sequence ID" value="OGE86175.1"/>
    <property type="molecule type" value="Genomic_DNA"/>
</dbReference>
<keyword evidence="6" id="KW-0066">ATP synthesis</keyword>
<comment type="subcellular location">
    <subcellularLocation>
        <location evidence="1">Membrane</location>
    </subcellularLocation>
</comment>
<dbReference type="GO" id="GO:0046933">
    <property type="term" value="F:proton-transporting ATP synthase activity, rotational mechanism"/>
    <property type="evidence" value="ECO:0007669"/>
    <property type="project" value="InterPro"/>
</dbReference>
<proteinExistence type="predicted"/>
<evidence type="ECO:0000313" key="8">
    <source>
        <dbReference type="Proteomes" id="UP000176786"/>
    </source>
</evidence>
<evidence type="ECO:0000256" key="1">
    <source>
        <dbReference type="ARBA" id="ARBA00004370"/>
    </source>
</evidence>
<dbReference type="Pfam" id="PF00213">
    <property type="entry name" value="OSCP"/>
    <property type="match status" value="1"/>
</dbReference>
<dbReference type="GO" id="GO:0016020">
    <property type="term" value="C:membrane"/>
    <property type="evidence" value="ECO:0007669"/>
    <property type="project" value="UniProtKB-SubCell"/>
</dbReference>
<dbReference type="InterPro" id="IPR000711">
    <property type="entry name" value="ATPase_OSCP/dsu"/>
</dbReference>
<protein>
    <submittedName>
        <fullName evidence="7">Uncharacterized protein</fullName>
    </submittedName>
</protein>
<evidence type="ECO:0000256" key="2">
    <source>
        <dbReference type="ARBA" id="ARBA00022448"/>
    </source>
</evidence>
<comment type="caution">
    <text evidence="7">The sequence shown here is derived from an EMBL/GenBank/DDBJ whole genome shotgun (WGS) entry which is preliminary data.</text>
</comment>
<evidence type="ECO:0000256" key="3">
    <source>
        <dbReference type="ARBA" id="ARBA00022781"/>
    </source>
</evidence>
<keyword evidence="4" id="KW-0406">Ion transport</keyword>
<name>A0A1F5P8J6_9BACT</name>
<evidence type="ECO:0000313" key="7">
    <source>
        <dbReference type="EMBL" id="OGE86175.1"/>
    </source>
</evidence>